<keyword evidence="3" id="KW-1185">Reference proteome</keyword>
<dbReference type="EMBL" id="CP097289">
    <property type="protein sequence ID" value="UQT54726.1"/>
    <property type="molecule type" value="Genomic_DNA"/>
</dbReference>
<evidence type="ECO:0000256" key="1">
    <source>
        <dbReference type="SAM" id="Phobius"/>
    </source>
</evidence>
<name>A0ABY4PNV1_9ACTN</name>
<keyword evidence="1" id="KW-1133">Transmembrane helix</keyword>
<keyword evidence="1" id="KW-0472">Membrane</keyword>
<feature type="transmembrane region" description="Helical" evidence="1">
    <location>
        <begin position="220"/>
        <end position="238"/>
    </location>
</feature>
<evidence type="ECO:0000313" key="2">
    <source>
        <dbReference type="EMBL" id="UQT54726.1"/>
    </source>
</evidence>
<sequence>MSELWTELSKQLADRWLSLLVLPGLLFLGVAAAAHTLGNQHPFDAELLVRTITAEAKNPVVTGTSGQILLLVAVLLAAAAAGVVAQAIGVFVERVVLASGWTAWPVPAAWLVRRWVCLRRLRWDHADRLYDGELQRALLPDPADRPDPAVRQAAAGRRARIAPERPERPTWTGDRIQAAVLRLDRDHHVDLAVVWPALERVLPDGLCGDIANARAAMARAVTLAGWAVLYAFLTWWWWPGALIAVVLASAARLRMRAGADQYARLLETAGRLYVPTLASTLGIDHTGPLDRELGTAVTEQLRTESPRPGPADEPARRWWMWWYRGVS</sequence>
<accession>A0ABY4PNV1</accession>
<evidence type="ECO:0008006" key="4">
    <source>
        <dbReference type="Google" id="ProtNLM"/>
    </source>
</evidence>
<feature type="transmembrane region" description="Helical" evidence="1">
    <location>
        <begin position="68"/>
        <end position="92"/>
    </location>
</feature>
<keyword evidence="1" id="KW-0812">Transmembrane</keyword>
<organism evidence="2 3">
    <name type="scientific">Streptomyces durmitorensis</name>
    <dbReference type="NCBI Taxonomy" id="319947"/>
    <lineage>
        <taxon>Bacteria</taxon>
        <taxon>Bacillati</taxon>
        <taxon>Actinomycetota</taxon>
        <taxon>Actinomycetes</taxon>
        <taxon>Kitasatosporales</taxon>
        <taxon>Streptomycetaceae</taxon>
        <taxon>Streptomyces</taxon>
    </lineage>
</organism>
<evidence type="ECO:0000313" key="3">
    <source>
        <dbReference type="Proteomes" id="UP000829992"/>
    </source>
</evidence>
<dbReference type="Proteomes" id="UP000829992">
    <property type="component" value="Chromosome"/>
</dbReference>
<dbReference type="RefSeq" id="WP_249586217.1">
    <property type="nucleotide sequence ID" value="NZ_BAAAQL010000059.1"/>
</dbReference>
<protein>
    <recommendedName>
        <fullName evidence="4">Vegetative cell wall protein gp1</fullName>
    </recommendedName>
</protein>
<reference evidence="2 3" key="1">
    <citation type="submission" date="2022-05" db="EMBL/GenBank/DDBJ databases">
        <authorList>
            <person name="Zhou X."/>
            <person name="Li K."/>
            <person name="Man Y."/>
        </authorList>
    </citation>
    <scope>NUCLEOTIDE SEQUENCE [LARGE SCALE GENOMIC DNA]</scope>
    <source>
        <strain evidence="2 3">MS405</strain>
    </source>
</reference>
<proteinExistence type="predicted"/>
<gene>
    <name evidence="2" type="ORF">M4V62_06255</name>
</gene>